<dbReference type="InterPro" id="IPR002110">
    <property type="entry name" value="Ankyrin_rpt"/>
</dbReference>
<feature type="compositionally biased region" description="Polar residues" evidence="16">
    <location>
        <begin position="3446"/>
        <end position="3465"/>
    </location>
</feature>
<dbReference type="PROSITE" id="PS51145">
    <property type="entry name" value="ZU5"/>
    <property type="match status" value="2"/>
</dbReference>
<feature type="compositionally biased region" description="Basic and acidic residues" evidence="16">
    <location>
        <begin position="2981"/>
        <end position="3007"/>
    </location>
</feature>
<dbReference type="InterPro" id="IPR011029">
    <property type="entry name" value="DEATH-like_dom_sf"/>
</dbReference>
<keyword evidence="5" id="KW-0597">Phosphoprotein</keyword>
<feature type="repeat" description="ANK" evidence="15">
    <location>
        <begin position="571"/>
        <end position="603"/>
    </location>
</feature>
<feature type="region of interest" description="Disordered" evidence="16">
    <location>
        <begin position="1618"/>
        <end position="1668"/>
    </location>
</feature>
<feature type="region of interest" description="Disordered" evidence="16">
    <location>
        <begin position="1793"/>
        <end position="1938"/>
    </location>
</feature>
<organism evidence="19 20">
    <name type="scientific">Calidris pygmaea</name>
    <name type="common">Spoon-billed sandpiper</name>
    <dbReference type="NCBI Taxonomy" id="425635"/>
    <lineage>
        <taxon>Eukaryota</taxon>
        <taxon>Metazoa</taxon>
        <taxon>Chordata</taxon>
        <taxon>Craniata</taxon>
        <taxon>Vertebrata</taxon>
        <taxon>Euteleostomi</taxon>
        <taxon>Archelosauria</taxon>
        <taxon>Archosauria</taxon>
        <taxon>Dinosauria</taxon>
        <taxon>Saurischia</taxon>
        <taxon>Theropoda</taxon>
        <taxon>Coelurosauria</taxon>
        <taxon>Aves</taxon>
        <taxon>Neognathae</taxon>
        <taxon>Neoaves</taxon>
        <taxon>Charadriiformes</taxon>
        <taxon>Scolopacidae</taxon>
        <taxon>Calidris</taxon>
    </lineage>
</organism>
<feature type="compositionally biased region" description="Polar residues" evidence="16">
    <location>
        <begin position="1914"/>
        <end position="1924"/>
    </location>
</feature>
<dbReference type="SUPFAM" id="SSF48403">
    <property type="entry name" value="Ankyrin repeat"/>
    <property type="match status" value="2"/>
</dbReference>
<evidence type="ECO:0000256" key="6">
    <source>
        <dbReference type="ARBA" id="ARBA00022737"/>
    </source>
</evidence>
<evidence type="ECO:0000256" key="15">
    <source>
        <dbReference type="PROSITE-ProRule" id="PRU00023"/>
    </source>
</evidence>
<evidence type="ECO:0000313" key="19">
    <source>
        <dbReference type="Ensembl" id="ENSCPGP00000023967.1"/>
    </source>
</evidence>
<feature type="compositionally biased region" description="Basic and acidic residues" evidence="16">
    <location>
        <begin position="1625"/>
        <end position="1646"/>
    </location>
</feature>
<dbReference type="InterPro" id="IPR040745">
    <property type="entry name" value="Ankyrin_UPA"/>
</dbReference>
<feature type="repeat" description="ANK" evidence="15">
    <location>
        <begin position="703"/>
        <end position="735"/>
    </location>
</feature>
<protein>
    <submittedName>
        <fullName evidence="19">Ankyrin 3</fullName>
    </submittedName>
</protein>
<feature type="compositionally biased region" description="Basic and acidic residues" evidence="16">
    <location>
        <begin position="2180"/>
        <end position="2200"/>
    </location>
</feature>
<name>A0A8C3KHK6_9CHAR</name>
<dbReference type="SMART" id="SM00218">
    <property type="entry name" value="ZU5"/>
    <property type="match status" value="1"/>
</dbReference>
<dbReference type="FunFam" id="2.60.220.30:FF:000002">
    <property type="entry name" value="Ankyrin-3 isoform 2"/>
    <property type="match status" value="1"/>
</dbReference>
<feature type="region of interest" description="Disordered" evidence="16">
    <location>
        <begin position="2972"/>
        <end position="3038"/>
    </location>
</feature>
<dbReference type="SMART" id="SM00248">
    <property type="entry name" value="ANK"/>
    <property type="match status" value="21"/>
</dbReference>
<feature type="repeat" description="ANK" evidence="15">
    <location>
        <begin position="439"/>
        <end position="471"/>
    </location>
</feature>
<dbReference type="GO" id="GO:0005856">
    <property type="term" value="C:cytoskeleton"/>
    <property type="evidence" value="ECO:0007669"/>
    <property type="project" value="UniProtKB-SubCell"/>
</dbReference>
<keyword evidence="11" id="KW-0458">Lysosome</keyword>
<keyword evidence="8 15" id="KW-0040">ANK repeat</keyword>
<feature type="compositionally biased region" description="Basic and acidic residues" evidence="16">
    <location>
        <begin position="2900"/>
        <end position="2913"/>
    </location>
</feature>
<feature type="compositionally biased region" description="Polar residues" evidence="16">
    <location>
        <begin position="2201"/>
        <end position="2215"/>
    </location>
</feature>
<evidence type="ECO:0000256" key="12">
    <source>
        <dbReference type="ARBA" id="ARBA00023257"/>
    </source>
</evidence>
<dbReference type="Gene3D" id="2.60.40.2660">
    <property type="match status" value="1"/>
</dbReference>
<evidence type="ECO:0000256" key="5">
    <source>
        <dbReference type="ARBA" id="ARBA00022553"/>
    </source>
</evidence>
<dbReference type="CDD" id="cd08803">
    <property type="entry name" value="Death_ank3"/>
    <property type="match status" value="1"/>
</dbReference>
<dbReference type="Pfam" id="PF13637">
    <property type="entry name" value="Ank_4"/>
    <property type="match status" value="2"/>
</dbReference>
<feature type="compositionally biased region" description="Basic and acidic residues" evidence="16">
    <location>
        <begin position="2236"/>
        <end position="2249"/>
    </location>
</feature>
<feature type="repeat" description="ANK" evidence="15">
    <location>
        <begin position="406"/>
        <end position="438"/>
    </location>
</feature>
<dbReference type="FunFam" id="2.60.40.2660:FF:000001">
    <property type="entry name" value="Ankyrin-3 isoform 2"/>
    <property type="match status" value="1"/>
</dbReference>
<dbReference type="SUPFAM" id="SSF47986">
    <property type="entry name" value="DEATH domain"/>
    <property type="match status" value="1"/>
</dbReference>
<feature type="compositionally biased region" description="Basic and acidic residues" evidence="16">
    <location>
        <begin position="2696"/>
        <end position="2705"/>
    </location>
</feature>
<dbReference type="PANTHER" id="PTHR24123:SF74">
    <property type="entry name" value="ANKYRIN 3"/>
    <property type="match status" value="1"/>
</dbReference>
<feature type="domain" description="ZU5" evidence="18">
    <location>
        <begin position="1060"/>
        <end position="1207"/>
    </location>
</feature>
<feature type="region of interest" description="Disordered" evidence="16">
    <location>
        <begin position="1687"/>
        <end position="1709"/>
    </location>
</feature>
<feature type="region of interest" description="Disordered" evidence="16">
    <location>
        <begin position="2094"/>
        <end position="2215"/>
    </location>
</feature>
<feature type="compositionally biased region" description="Basic and acidic residues" evidence="16">
    <location>
        <begin position="1824"/>
        <end position="1847"/>
    </location>
</feature>
<feature type="repeat" description="ANK" evidence="15">
    <location>
        <begin position="538"/>
        <end position="570"/>
    </location>
</feature>
<feature type="repeat" description="ANK" evidence="15">
    <location>
        <begin position="39"/>
        <end position="71"/>
    </location>
</feature>
<dbReference type="PROSITE" id="PS50297">
    <property type="entry name" value="ANK_REP_REGION"/>
    <property type="match status" value="20"/>
</dbReference>
<feature type="region of interest" description="Disordered" evidence="16">
    <location>
        <begin position="2900"/>
        <end position="2941"/>
    </location>
</feature>
<feature type="compositionally biased region" description="Polar residues" evidence="16">
    <location>
        <begin position="3200"/>
        <end position="3211"/>
    </location>
</feature>
<evidence type="ECO:0000256" key="10">
    <source>
        <dbReference type="ARBA" id="ARBA00023212"/>
    </source>
</evidence>
<dbReference type="PANTHER" id="PTHR24123">
    <property type="entry name" value="ANKYRIN REPEAT-CONTAINING"/>
    <property type="match status" value="1"/>
</dbReference>
<dbReference type="Proteomes" id="UP000694419">
    <property type="component" value="Unplaced"/>
</dbReference>
<feature type="repeat" description="ANK" evidence="15">
    <location>
        <begin position="274"/>
        <end position="306"/>
    </location>
</feature>
<evidence type="ECO:0000259" key="17">
    <source>
        <dbReference type="PROSITE" id="PS50017"/>
    </source>
</evidence>
<dbReference type="PROSITE" id="PS50017">
    <property type="entry name" value="DEATH_DOMAIN"/>
    <property type="match status" value="1"/>
</dbReference>
<evidence type="ECO:0000313" key="20">
    <source>
        <dbReference type="Proteomes" id="UP000694419"/>
    </source>
</evidence>
<dbReference type="FunFam" id="1.10.533.10:FF:000002">
    <property type="entry name" value="Ankyrin-3 isoform 2"/>
    <property type="match status" value="1"/>
</dbReference>
<keyword evidence="10" id="KW-0206">Cytoskeleton</keyword>
<feature type="region of interest" description="Disordered" evidence="16">
    <location>
        <begin position="2233"/>
        <end position="2253"/>
    </location>
</feature>
<feature type="compositionally biased region" description="Acidic residues" evidence="16">
    <location>
        <begin position="1897"/>
        <end position="1906"/>
    </location>
</feature>
<feature type="repeat" description="ANK" evidence="15">
    <location>
        <begin position="138"/>
        <end position="161"/>
    </location>
</feature>
<feature type="compositionally biased region" description="Basic and acidic residues" evidence="16">
    <location>
        <begin position="2303"/>
        <end position="2333"/>
    </location>
</feature>
<feature type="compositionally biased region" description="Basic and acidic residues" evidence="16">
    <location>
        <begin position="3275"/>
        <end position="3284"/>
    </location>
</feature>
<feature type="domain" description="Death" evidence="17">
    <location>
        <begin position="3499"/>
        <end position="3583"/>
    </location>
</feature>
<reference evidence="19" key="1">
    <citation type="submission" date="2025-08" db="UniProtKB">
        <authorList>
            <consortium name="Ensembl"/>
        </authorList>
    </citation>
    <scope>IDENTIFICATION</scope>
</reference>
<evidence type="ECO:0000256" key="4">
    <source>
        <dbReference type="ARBA" id="ARBA00022490"/>
    </source>
</evidence>
<accession>A0A8C3KHK6</accession>
<dbReference type="FunFam" id="2.60.220.30:FF:000001">
    <property type="entry name" value="Ankyrin-3 isoform 2"/>
    <property type="match status" value="1"/>
</dbReference>
<dbReference type="GO" id="GO:0007165">
    <property type="term" value="P:signal transduction"/>
    <property type="evidence" value="ECO:0007669"/>
    <property type="project" value="InterPro"/>
</dbReference>
<feature type="repeat" description="ANK" evidence="15">
    <location>
        <begin position="241"/>
        <end position="273"/>
    </location>
</feature>
<keyword evidence="4" id="KW-0963">Cytoplasm</keyword>
<dbReference type="InterPro" id="IPR037971">
    <property type="entry name" value="Ank3_Death"/>
</dbReference>
<dbReference type="InterPro" id="IPR000488">
    <property type="entry name" value="Death_dom"/>
</dbReference>
<dbReference type="GO" id="GO:0072659">
    <property type="term" value="P:protein localization to plasma membrane"/>
    <property type="evidence" value="ECO:0007669"/>
    <property type="project" value="UniProtKB-ARBA"/>
</dbReference>
<dbReference type="Pfam" id="PF00791">
    <property type="entry name" value="ZU5"/>
    <property type="match status" value="1"/>
</dbReference>
<keyword evidence="3" id="KW-1003">Cell membrane</keyword>
<dbReference type="InterPro" id="IPR036770">
    <property type="entry name" value="Ankyrin_rpt-contain_sf"/>
</dbReference>
<dbReference type="GO" id="GO:0045211">
    <property type="term" value="C:postsynaptic membrane"/>
    <property type="evidence" value="ECO:0007669"/>
    <property type="project" value="UniProtKB-SubCell"/>
</dbReference>
<feature type="compositionally biased region" description="Basic and acidic residues" evidence="16">
    <location>
        <begin position="1855"/>
        <end position="1889"/>
    </location>
</feature>
<feature type="repeat" description="ANK" evidence="15">
    <location>
        <begin position="505"/>
        <end position="537"/>
    </location>
</feature>
<dbReference type="SMART" id="SM00005">
    <property type="entry name" value="DEATH"/>
    <property type="match status" value="1"/>
</dbReference>
<feature type="repeat" description="ANK" evidence="15">
    <location>
        <begin position="105"/>
        <end position="137"/>
    </location>
</feature>
<keyword evidence="6" id="KW-0677">Repeat</keyword>
<feature type="compositionally biased region" description="Basic and acidic residues" evidence="16">
    <location>
        <begin position="2774"/>
        <end position="2789"/>
    </location>
</feature>
<feature type="repeat" description="ANK" evidence="15">
    <location>
        <begin position="670"/>
        <end position="702"/>
    </location>
</feature>
<feature type="compositionally biased region" description="Polar residues" evidence="16">
    <location>
        <begin position="1809"/>
        <end position="1823"/>
    </location>
</feature>
<feature type="repeat" description="ANK" evidence="15">
    <location>
        <begin position="604"/>
        <end position="636"/>
    </location>
</feature>
<feature type="repeat" description="ANK" evidence="15">
    <location>
        <begin position="373"/>
        <end position="405"/>
    </location>
</feature>
<evidence type="ECO:0000256" key="3">
    <source>
        <dbReference type="ARBA" id="ARBA00022475"/>
    </source>
</evidence>
<feature type="compositionally biased region" description="Low complexity" evidence="16">
    <location>
        <begin position="2810"/>
        <end position="2822"/>
    </location>
</feature>
<dbReference type="FunFam" id="1.25.40.20:FF:000536">
    <property type="entry name" value="Ankyrin-3 isoform E"/>
    <property type="match status" value="1"/>
</dbReference>
<dbReference type="PRINTS" id="PR01415">
    <property type="entry name" value="ANKYRIN"/>
</dbReference>
<keyword evidence="7" id="KW-0770">Synapse</keyword>
<feature type="repeat" description="ANK" evidence="15">
    <location>
        <begin position="208"/>
        <end position="240"/>
    </location>
</feature>
<evidence type="ECO:0000256" key="14">
    <source>
        <dbReference type="ARBA" id="ARBA00034100"/>
    </source>
</evidence>
<feature type="compositionally biased region" description="Polar residues" evidence="16">
    <location>
        <begin position="1647"/>
        <end position="1656"/>
    </location>
</feature>
<evidence type="ECO:0000256" key="16">
    <source>
        <dbReference type="SAM" id="MobiDB-lite"/>
    </source>
</evidence>
<feature type="compositionally biased region" description="Polar residues" evidence="16">
    <location>
        <begin position="2584"/>
        <end position="2616"/>
    </location>
</feature>
<feature type="compositionally biased region" description="Acidic residues" evidence="16">
    <location>
        <begin position="2841"/>
        <end position="2860"/>
    </location>
</feature>
<evidence type="ECO:0000256" key="7">
    <source>
        <dbReference type="ARBA" id="ARBA00023018"/>
    </source>
</evidence>
<proteinExistence type="predicted"/>
<feature type="compositionally biased region" description="Basic and acidic residues" evidence="16">
    <location>
        <begin position="3479"/>
        <end position="3490"/>
    </location>
</feature>
<dbReference type="Pfam" id="PF12796">
    <property type="entry name" value="Ank_2"/>
    <property type="match status" value="6"/>
</dbReference>
<feature type="domain" description="ZU5" evidence="18">
    <location>
        <begin position="903"/>
        <end position="1058"/>
    </location>
</feature>
<evidence type="ECO:0000256" key="1">
    <source>
        <dbReference type="ARBA" id="ARBA00004245"/>
    </source>
</evidence>
<dbReference type="Pfam" id="PF17809">
    <property type="entry name" value="UPA_2"/>
    <property type="match status" value="1"/>
</dbReference>
<feature type="repeat" description="ANK" evidence="15">
    <location>
        <begin position="340"/>
        <end position="372"/>
    </location>
</feature>
<dbReference type="InterPro" id="IPR051165">
    <property type="entry name" value="Multifunctional_ANK_Repeat"/>
</dbReference>
<feature type="region of interest" description="Disordered" evidence="16">
    <location>
        <begin position="2511"/>
        <end position="2713"/>
    </location>
</feature>
<feature type="compositionally biased region" description="Low complexity" evidence="16">
    <location>
        <begin position="3257"/>
        <end position="3269"/>
    </location>
</feature>
<dbReference type="Pfam" id="PF00531">
    <property type="entry name" value="Death"/>
    <property type="match status" value="1"/>
</dbReference>
<feature type="compositionally biased region" description="Basic and acidic residues" evidence="16">
    <location>
        <begin position="2094"/>
        <end position="2116"/>
    </location>
</feature>
<sequence>FCTMSDANASYLRAARAGNLEKALDYLKSGVDINISNQNGLNALHLASKEGHVEVVSELIQRGASVDAATKKGNTALHIASLAGQAEVVKVLVTNRANVNAQSQNGFTPLYMAAQENHLEVVKFLLDNGASQSLATEDGFTPLAVALQQGHDQVVSLLLENDTKGKVRLPALHIAARKDDTKAAALLLQNDHNADVESKMMVNRTTESGFTPLHIAAHYGNINVATLLLNRGAAVDFTARNDITPLHVASKRGNANMVKLLLDRGAKIDAKTRDGLTPLHCGARSGHEQVVEMLLDRGAPILSKTKNGLSPLHMATQGDHLNCVQLLIQHNVPVDDVTNDYLTALHVAAHCGHYKVAKVLLDKKANPNAKALNGFTPLHIACKKNRIKVMELLLKHGASIQAVTESGLTPIHVAAFMGHVNIVSQLMHHGASPNTTNVRGETALHMAARAGQTEVVRYLVQNGAQVEAKAKDDQTPLHISARLGKADIVQQLLQQGASPNAATTSGYTPLHLSAREGHEDVASVLLDHGASLSIITKKGFTPLHVAAKYGKIEVANLLLQKNASPDASGKNGYTPLHIAAKKNQMDIATTLLEYGADANAVTRQGIAPVHLASQDGHVDMVSLLLTRNANVNLSNKSGLTPLHLAAQEDRVNVAEVLANQGAAVDAQTKMGYTPLHVGCHYGNIKIVNFLLQHSAKVNAKTKNGYTPLHQAAQQGHTHIINVLLQHGAVPNELTVNGNTALAIAKRLGYISVVDTLKVVTEETMTTITVTEKHKMNVPETMNEVLDMSDDEGEDAMTGDTDKYLGPQDLKELGDDSLPAEGYMGFSLGARSASLRSFSSDRSYTLNRSSYARDSMMIEELLVPAKDQVRACVSATMYSFFVFIGAENTLDNVNLVSSPIHSGFLVSFMVDARGGSMRGSRHHGMRIIIPPRKCTAPTRITCRLVKRHKLASPPPMVEGEGLASRLVEMGPAGAQFLGPVIVEIPHFGSMRGKERELIVLRSENGETWKEHQYDSKHEDLTEILNGMDEELDSIEELEKKRICRIVTKDFPQYFAVVSRIKQESNQIGPEGGVLSSTTVPRVQASFPEGALTKRIRVGLQAQPVPEEIVKKILGNKATFSPIVTVEPRRRKFHKPITMTIPVPPPSGEGVTNGYKGDTTPSLRLLCSITGGTSPAQWEDITGTTPLTFSNDCVSFTTNVSARFWLADCHQVLETVGLATQLYRELICVPYMAKFVIFAKMNDPVESNLRCFCMTDDKVDKTLEQQENFEEVARSKDIEVLEGKPIYVDCYGNLAPLTKGGQQLVFNFYAFKENRLPFSIKVRDTSQEPCGRLSFLKEPKTTKGLPQTAVCNLNITLPAHKKVFVRKNKHFPEEARTQPPFNRTSSPVKSSLFLAPSALKLSTPSSLSSSQEILKDVAEMKEDLIRMTAILQTDVAEDKPFQPDIPKEGRIDDEEPFKIVEKVKEDLVKVSEILKKDVCLESKGSAKVSKSDQGHLSEDDWVEFSTEEIDEARQQALTSPPISVPEKVQIKTKTMSEKDYNLSKVIDYLANDIGSSSLTNIKYKFEEGKKEGEERQKRVLKPAIALQEHKLKMPPASMRPSTSEKELCKIADSFFGTDTILESPDDFSQHDQDKSPLSDSGFETRSEKTPSAPQSAESTGPKPLFHDVPIPPVITETRTEVVHVIRSYEPSSEEIPEQKAEELPASKPAPTLMELEQKPAGSIKEKVKAFQMKASSSEEDDHKCVLSKGVRVKEETHITTTTRMVYHKPPCTESTTERIEETMSVHDIMKAFQSGRDPSKELAGLFEHKSSVTSDVSKSAETSPQHAEKDSKMKPKLERIIEVHIEKGNQAEPTEVIIRETKKHPEKEMYVYQKDLPRGDINLKELEKHDAFPCSDEQGQQEEEELTAEESLPSYLESSRVNTPVSQEEDSRPSSAQLMSDDSYKTLKLLSQHSIEYHDDELSELRGESYRFAEKMLLSEKLDVSHSDTEESVTDHALPLSAELQGSDKRYKVATAPKKEILSKIYKDVSENGVGKMSKDDHYDKVTVLHYTGDVSSPKHAMWMRFTEDRLDRGREKLIYEDRVDRTVKEAEEKLTEVSQFFRDKTEKLNDELQSPEKKQHKKNGKEIHSSQSSASSSPEKVPRSELPSSGDEWSKVKQYAHDGKCFPKVDERKASSLPSSPEKRIFVQPAEDSKQTMEHKGSAQQTGVPEVSQTGFQLKQSKLSSIRLKFEQSISPRSKDVTQEEKKLDGQSKIPVKKLQESKLPVYQFYSREKHAKQVELIDGSTALQKEVKIQQDFVPGKGKAIEDIRGSDTQKQRTETSKGVPEHFSEPQAKDLAYGSDSTTKGHWDKKIYRTWESPGTSNHKTQKEKLSHVLVPDTVKENHVDHAEAKTDQKSEFITVTEHKLAANGIHTEEVKELTVKSPSKRVLYREFVVREGERNGEVADKVSKRREDIAVSHIPVRIVEEKRTMVDGVYELSAKVSQSAVIKEKVERQIDYVEDEKIKHSEIRKVTKQQSSIGLSPPVEETELSPSKSPDSLECSPGKEFPSSELVDPGASDYLDKTVQETRGTFYTARHPEDDTLEQVSFIDSSGKSPLTPETPSSEEVSYEFTSKTPDSLIAYIPGKPSPIPEVSEESEEEAEAKSTSVKQAEVEEPQIDKALSNHINKDSNKRPKGNRVAYIEFPPPPPLDADQGESEKKPHYSTESEMEMTEVNLQDEHDKCQLAEPVIRVQPPSPVPPGADVSDSSDDESLYQPVPLKKYTFKLKELEDDQKETSKPRAPEKIEKQKGLGHPTSGKPNEFDIGLDSPQNDVVQNGNNNDQSVTECSIATTAEFSHDTDATEIDSLDGYDLQDEDDGLTESDSKLAGPAVETKKDVWTTEGILKQTDRCFSQSKLEVIEEEGKVGPEEDKVPSKGPASEKAGDKSEQKSGAQFFTLEGRHPDRTVFPDSYFSYKVDEEFATPFKTVATKSLDFDPWSNNRGDDEVFETKSRDDEAKPFGLAVEDRSQATTPDTTPARTPTDESTPTSEPNPFPFHEGKMFEMTRSGAIDMSKRDFVEERLQFFQIGEHTSEGKSGDKGEGDKSTVTAITQPQAGDNTVETNLERPVETTAVEHKPIIQASGDCMEQTVGSNSLEKSSAAVNASKVDPKLRTPIKMGISASTMTLKKDGPGEVTDKIEAVMPSGQVLENETVAVIASSASSQTSCRQTENTDFPKDNFNNNNNLDSSAVPTDDITCNVVLKEHLEPKCSLQKANQAKSTSGKGTGTTQGHRVRDKQKPHGEQQKSTELVGARGKSKLPVKASSVKEVFSQNNLQSNTGSKVKGASKPDKTKQNNSSPCLEARSRIPVKNTHRSNLARRTPALPKQEQVEKEKPKQLPSKLPVKVRSTSVTMTTVKVRKNQLREVCKHSIEYFKGISGETLKLVDRLSDEEKKMQSEVSDDEEDSTSRNTSLSEATQVYQPSITSKSARDMRTEAASIKSKIEKADSERRRSPQSPCERTDIRMAIVADHLGLSWTELARELNFSVDEINQIRVENPNSLIAQSFMLLKKWVTRDGKNATTDALTSVLTKINRIDIVTLLEGPIFDYGNISGTRSFADENNVFHDPIDGN</sequence>
<feature type="region of interest" description="Disordered" evidence="16">
    <location>
        <begin position="2729"/>
        <end position="2875"/>
    </location>
</feature>
<feature type="region of interest" description="Disordered" evidence="16">
    <location>
        <begin position="3200"/>
        <end position="3230"/>
    </location>
</feature>
<keyword evidence="20" id="KW-1185">Reference proteome</keyword>
<dbReference type="Gene3D" id="2.60.220.30">
    <property type="match status" value="2"/>
</dbReference>
<dbReference type="Ensembl" id="ENSCPGT00000026191.1">
    <property type="protein sequence ID" value="ENSCPGP00000023967.1"/>
    <property type="gene ID" value="ENSCPGG00000013368.1"/>
</dbReference>
<feature type="region of interest" description="Disordered" evidence="16">
    <location>
        <begin position="3431"/>
        <end position="3498"/>
    </location>
</feature>
<feature type="compositionally biased region" description="Polar residues" evidence="16">
    <location>
        <begin position="3308"/>
        <end position="3319"/>
    </location>
</feature>
<keyword evidence="9" id="KW-0472">Membrane</keyword>
<feature type="region of interest" description="Disordered" evidence="16">
    <location>
        <begin position="2301"/>
        <end position="2344"/>
    </location>
</feature>
<evidence type="ECO:0000259" key="18">
    <source>
        <dbReference type="PROSITE" id="PS51145"/>
    </source>
</evidence>
<evidence type="ECO:0000256" key="11">
    <source>
        <dbReference type="ARBA" id="ARBA00023228"/>
    </source>
</evidence>
<dbReference type="GO" id="GO:0030315">
    <property type="term" value="C:T-tubule"/>
    <property type="evidence" value="ECO:0007669"/>
    <property type="project" value="UniProtKB-SubCell"/>
</dbReference>
<dbReference type="Gene3D" id="1.10.533.10">
    <property type="entry name" value="Death Domain, Fas"/>
    <property type="match status" value="1"/>
</dbReference>
<feature type="repeat" description="ANK" evidence="15">
    <location>
        <begin position="637"/>
        <end position="669"/>
    </location>
</feature>
<feature type="repeat" description="ANK" evidence="15">
    <location>
        <begin position="307"/>
        <end position="339"/>
    </location>
</feature>
<keyword evidence="12" id="KW-0628">Postsynaptic cell membrane</keyword>
<evidence type="ECO:0000256" key="13">
    <source>
        <dbReference type="ARBA" id="ARBA00024012"/>
    </source>
</evidence>
<feature type="compositionally biased region" description="Basic and acidic residues" evidence="16">
    <location>
        <begin position="2151"/>
        <end position="2173"/>
    </location>
</feature>
<dbReference type="Gene3D" id="1.25.40.20">
    <property type="entry name" value="Ankyrin repeat-containing domain"/>
    <property type="match status" value="3"/>
</dbReference>
<feature type="repeat" description="ANK" evidence="15">
    <location>
        <begin position="72"/>
        <end position="104"/>
    </location>
</feature>
<feature type="repeat" description="ANK" evidence="15">
    <location>
        <begin position="472"/>
        <end position="504"/>
    </location>
</feature>
<dbReference type="FunFam" id="1.25.40.20:FF:000001">
    <property type="entry name" value="Ankyrin-2 isoform 2"/>
    <property type="match status" value="1"/>
</dbReference>
<feature type="compositionally biased region" description="Polar residues" evidence="16">
    <location>
        <begin position="2823"/>
        <end position="2834"/>
    </location>
</feature>
<dbReference type="GO" id="GO:0005764">
    <property type="term" value="C:lysosome"/>
    <property type="evidence" value="ECO:0007669"/>
    <property type="project" value="UniProtKB-SubCell"/>
</dbReference>
<evidence type="ECO:0000256" key="2">
    <source>
        <dbReference type="ARBA" id="ARBA00004371"/>
    </source>
</evidence>
<dbReference type="InterPro" id="IPR000906">
    <property type="entry name" value="ZU5_dom"/>
</dbReference>
<dbReference type="Pfam" id="PF00023">
    <property type="entry name" value="Ank"/>
    <property type="match status" value="3"/>
</dbReference>
<feature type="compositionally biased region" description="Low complexity" evidence="16">
    <location>
        <begin position="3009"/>
        <end position="3030"/>
    </location>
</feature>
<comment type="subcellular location">
    <subcellularLocation>
        <location evidence="13">Cell membrane</location>
        <location evidence="13">Sarcolemma</location>
        <location evidence="13">T-tubule</location>
    </subcellularLocation>
    <subcellularLocation>
        <location evidence="1">Cytoplasm</location>
        <location evidence="1">Cytoskeleton</location>
    </subcellularLocation>
    <subcellularLocation>
        <location evidence="2">Lysosome</location>
    </subcellularLocation>
    <subcellularLocation>
        <location evidence="14">Postsynaptic cell membrane</location>
    </subcellularLocation>
</comment>
<evidence type="ECO:0000256" key="8">
    <source>
        <dbReference type="ARBA" id="ARBA00023043"/>
    </source>
</evidence>
<feature type="region of interest" description="Disordered" evidence="16">
    <location>
        <begin position="3249"/>
        <end position="3378"/>
    </location>
</feature>
<evidence type="ECO:0000256" key="9">
    <source>
        <dbReference type="ARBA" id="ARBA00023136"/>
    </source>
</evidence>
<dbReference type="FunFam" id="1.25.40.20:FF:000002">
    <property type="entry name" value="Ankyrin-2 isoform 2"/>
    <property type="match status" value="1"/>
</dbReference>
<dbReference type="PROSITE" id="PS50088">
    <property type="entry name" value="ANK_REPEAT"/>
    <property type="match status" value="20"/>
</dbReference>
<reference evidence="19" key="2">
    <citation type="submission" date="2025-09" db="UniProtKB">
        <authorList>
            <consortium name="Ensembl"/>
        </authorList>
    </citation>
    <scope>IDENTIFICATION</scope>
</reference>